<dbReference type="RefSeq" id="WP_073459301.1">
    <property type="nucleotide sequence ID" value="NZ_CALGVN010000013.1"/>
</dbReference>
<dbReference type="PANTHER" id="PTHR30632">
    <property type="entry name" value="MOLYBDATE-BINDING PERIPLASMIC PROTEIN"/>
    <property type="match status" value="1"/>
</dbReference>
<keyword evidence="7" id="KW-1185">Reference proteome</keyword>
<keyword evidence="4" id="KW-0500">Molybdenum</keyword>
<name>A0A1M6YCE7_PSETH</name>
<evidence type="ECO:0000256" key="5">
    <source>
        <dbReference type="SAM" id="SignalP"/>
    </source>
</evidence>
<keyword evidence="3 5" id="KW-0732">Signal</keyword>
<dbReference type="NCBIfam" id="TIGR01256">
    <property type="entry name" value="modA"/>
    <property type="match status" value="1"/>
</dbReference>
<feature type="signal peptide" evidence="5">
    <location>
        <begin position="1"/>
        <end position="21"/>
    </location>
</feature>
<organism evidence="6 7">
    <name type="scientific">Pseudonocardia thermophila</name>
    <dbReference type="NCBI Taxonomy" id="1848"/>
    <lineage>
        <taxon>Bacteria</taxon>
        <taxon>Bacillati</taxon>
        <taxon>Actinomycetota</taxon>
        <taxon>Actinomycetes</taxon>
        <taxon>Pseudonocardiales</taxon>
        <taxon>Pseudonocardiaceae</taxon>
        <taxon>Pseudonocardia</taxon>
    </lineage>
</organism>
<dbReference type="SUPFAM" id="SSF53850">
    <property type="entry name" value="Periplasmic binding protein-like II"/>
    <property type="match status" value="1"/>
</dbReference>
<reference evidence="6 7" key="1">
    <citation type="submission" date="2016-11" db="EMBL/GenBank/DDBJ databases">
        <authorList>
            <person name="Jaros S."/>
            <person name="Januszkiewicz K."/>
            <person name="Wedrychowicz H."/>
        </authorList>
    </citation>
    <scope>NUCLEOTIDE SEQUENCE [LARGE SCALE GENOMIC DNA]</scope>
    <source>
        <strain evidence="6 7">DSM 43832</strain>
    </source>
</reference>
<accession>A0A1M6YCE7</accession>
<evidence type="ECO:0000256" key="3">
    <source>
        <dbReference type="ARBA" id="ARBA00022729"/>
    </source>
</evidence>
<feature type="binding site" evidence="4">
    <location>
        <position position="171"/>
    </location>
    <ligand>
        <name>molybdate</name>
        <dbReference type="ChEBI" id="CHEBI:36264"/>
    </ligand>
</feature>
<protein>
    <submittedName>
        <fullName evidence="6">Molybdate transport system substrate-binding protein</fullName>
    </submittedName>
</protein>
<evidence type="ECO:0000313" key="7">
    <source>
        <dbReference type="Proteomes" id="UP000184363"/>
    </source>
</evidence>
<dbReference type="GO" id="GO:0030973">
    <property type="term" value="F:molybdate ion binding"/>
    <property type="evidence" value="ECO:0007669"/>
    <property type="project" value="TreeGrafter"/>
</dbReference>
<feature type="binding site" evidence="4">
    <location>
        <position position="40"/>
    </location>
    <ligand>
        <name>molybdate</name>
        <dbReference type="ChEBI" id="CHEBI:36264"/>
    </ligand>
</feature>
<sequence length="253" mass="25433">MRLRALAVAGVLLLLVGCGQGSGGSTGADSATLTVFAASSLRDTFTTIGEHFEATHPGTTVRFNFAGSSDLAQQIVQGAPADVFAAASDTTMKTVADAGRTATAPALFAKNALRIAVAPGNPKGIASFADLARPDLKVVVCAEGVPCGDAELKIEAVTGIDVQPVSEEPDVKSTLSKVQSGDADAGLVYVTDVAAAMGTVEGVAFPEAEQAVTDYPIAVVQDSGQAALAQEFVALVTGPAGQTVLQEAGFLAP</sequence>
<feature type="binding site" evidence="4">
    <location>
        <position position="68"/>
    </location>
    <ligand>
        <name>molybdate</name>
        <dbReference type="ChEBI" id="CHEBI:36264"/>
    </ligand>
</feature>
<evidence type="ECO:0000313" key="6">
    <source>
        <dbReference type="EMBL" id="SHL15964.1"/>
    </source>
</evidence>
<gene>
    <name evidence="6" type="ORF">SAMN05443637_119126</name>
</gene>
<evidence type="ECO:0000256" key="4">
    <source>
        <dbReference type="PIRSR" id="PIRSR004846-1"/>
    </source>
</evidence>
<proteinExistence type="inferred from homology"/>
<comment type="similarity">
    <text evidence="1">Belongs to the bacterial solute-binding protein ModA family.</text>
</comment>
<dbReference type="InterPro" id="IPR050682">
    <property type="entry name" value="ModA/WtpA"/>
</dbReference>
<keyword evidence="2 4" id="KW-0479">Metal-binding</keyword>
<evidence type="ECO:0000256" key="1">
    <source>
        <dbReference type="ARBA" id="ARBA00009175"/>
    </source>
</evidence>
<dbReference type="AlphaFoldDB" id="A0A1M6YCE7"/>
<dbReference type="PIRSF" id="PIRSF004846">
    <property type="entry name" value="ModA"/>
    <property type="match status" value="1"/>
</dbReference>
<dbReference type="Gene3D" id="3.40.190.10">
    <property type="entry name" value="Periplasmic binding protein-like II"/>
    <property type="match status" value="2"/>
</dbReference>
<evidence type="ECO:0000256" key="2">
    <source>
        <dbReference type="ARBA" id="ARBA00022723"/>
    </source>
</evidence>
<dbReference type="STRING" id="1848.SAMN05443637_119126"/>
<feature type="binding site" evidence="4">
    <location>
        <position position="189"/>
    </location>
    <ligand>
        <name>molybdate</name>
        <dbReference type="ChEBI" id="CHEBI:36264"/>
    </ligand>
</feature>
<dbReference type="EMBL" id="FRAP01000019">
    <property type="protein sequence ID" value="SHL15964.1"/>
    <property type="molecule type" value="Genomic_DNA"/>
</dbReference>
<dbReference type="PANTHER" id="PTHR30632:SF0">
    <property type="entry name" value="SULFATE-BINDING PROTEIN"/>
    <property type="match status" value="1"/>
</dbReference>
<dbReference type="PROSITE" id="PS51257">
    <property type="entry name" value="PROKAR_LIPOPROTEIN"/>
    <property type="match status" value="1"/>
</dbReference>
<dbReference type="OrthoDB" id="9785015at2"/>
<dbReference type="InterPro" id="IPR005950">
    <property type="entry name" value="ModA"/>
</dbReference>
<dbReference type="CDD" id="cd13538">
    <property type="entry name" value="PBP2_ModA_like_1"/>
    <property type="match status" value="1"/>
</dbReference>
<dbReference type="Pfam" id="PF13531">
    <property type="entry name" value="SBP_bac_11"/>
    <property type="match status" value="1"/>
</dbReference>
<dbReference type="Proteomes" id="UP000184363">
    <property type="component" value="Unassembled WGS sequence"/>
</dbReference>
<dbReference type="GO" id="GO:0046872">
    <property type="term" value="F:metal ion binding"/>
    <property type="evidence" value="ECO:0007669"/>
    <property type="project" value="UniProtKB-KW"/>
</dbReference>
<feature type="chain" id="PRO_5038354758" evidence="5">
    <location>
        <begin position="22"/>
        <end position="253"/>
    </location>
</feature>
<dbReference type="GO" id="GO:0015689">
    <property type="term" value="P:molybdate ion transport"/>
    <property type="evidence" value="ECO:0007669"/>
    <property type="project" value="InterPro"/>
</dbReference>